<keyword evidence="1" id="KW-1133">Transmembrane helix</keyword>
<name>A0AAW6Q0P4_9LACO</name>
<evidence type="ECO:0000313" key="3">
    <source>
        <dbReference type="Proteomes" id="UP001213566"/>
    </source>
</evidence>
<sequence length="102" mass="11385">MKVNLSNSSTNQVKQVKVGFSWTVFFFGLFPPLFRGDWKWFGILLIINLVIGIPTVGIGAGIVNFVFAFIYNKLYINDLLASGYVASDDTSRKILTSKGFIK</sequence>
<evidence type="ECO:0000256" key="1">
    <source>
        <dbReference type="SAM" id="Phobius"/>
    </source>
</evidence>
<gene>
    <name evidence="2" type="ORF">PV940_03470</name>
</gene>
<keyword evidence="1" id="KW-0472">Membrane</keyword>
<accession>A0AAW6Q0P4</accession>
<feature type="transmembrane region" description="Helical" evidence="1">
    <location>
        <begin position="40"/>
        <end position="71"/>
    </location>
</feature>
<feature type="transmembrane region" description="Helical" evidence="1">
    <location>
        <begin position="16"/>
        <end position="34"/>
    </location>
</feature>
<protein>
    <submittedName>
        <fullName evidence="2">DUF2628 domain-containing protein</fullName>
    </submittedName>
</protein>
<keyword evidence="1" id="KW-0812">Transmembrane</keyword>
<evidence type="ECO:0000313" key="2">
    <source>
        <dbReference type="EMBL" id="MDF4186094.1"/>
    </source>
</evidence>
<comment type="caution">
    <text evidence="2">The sequence shown here is derived from an EMBL/GenBank/DDBJ whole genome shotgun (WGS) entry which is preliminary data.</text>
</comment>
<dbReference type="AlphaFoldDB" id="A0AAW6Q0P4"/>
<dbReference type="RefSeq" id="WP_003706002.1">
    <property type="nucleotide sequence ID" value="NZ_JARKHV010000002.1"/>
</dbReference>
<organism evidence="2 3">
    <name type="scientific">Ligilactobacillus salivarius</name>
    <dbReference type="NCBI Taxonomy" id="1624"/>
    <lineage>
        <taxon>Bacteria</taxon>
        <taxon>Bacillati</taxon>
        <taxon>Bacillota</taxon>
        <taxon>Bacilli</taxon>
        <taxon>Lactobacillales</taxon>
        <taxon>Lactobacillaceae</taxon>
        <taxon>Ligilactobacillus</taxon>
    </lineage>
</organism>
<reference evidence="2" key="1">
    <citation type="submission" date="2023-02" db="EMBL/GenBank/DDBJ databases">
        <title>Draft Whole-Genome Sequences of competitive exclusion Lactobacillus salivarius strains for Poultry.</title>
        <authorList>
            <person name="Ma L.M."/>
            <person name="Lopez-Guerra N."/>
            <person name="Zhang G."/>
        </authorList>
    </citation>
    <scope>NUCLEOTIDE SEQUENCE</scope>
    <source>
        <strain evidence="2">Salm-9</strain>
    </source>
</reference>
<proteinExistence type="predicted"/>
<dbReference type="EMBL" id="JARKHV010000002">
    <property type="protein sequence ID" value="MDF4186094.1"/>
    <property type="molecule type" value="Genomic_DNA"/>
</dbReference>
<dbReference type="Proteomes" id="UP001213566">
    <property type="component" value="Unassembled WGS sequence"/>
</dbReference>